<feature type="binding site" evidence="7">
    <location>
        <position position="264"/>
    </location>
    <ligand>
        <name>FMN</name>
        <dbReference type="ChEBI" id="CHEBI:58210"/>
    </ligand>
</feature>
<sequence length="392" mass="43808">MVLRCRTYLSMDLHSRFPSIHDLRVRARRRIPKFVWDYLDSATGTEATMRRNRAMLDRVMFTPSILHGEFKPDLGTTLFGRSYDIPVGIAPVGMSGLMWPDAERLLAKAATKAGLPYGISTVATQTPEDVGPCLDGNGWFQMYPPRDPEIRQDMLDRAKQAGFSTLVLTVDVPVASRRERQVRSGLVQPPRLTPRLLAQVAMRPAWARQMALRKLPHMRTLDRYTENVIARNSTAHVGYLLRTSPDWDYVQWLRDAWDGPFVIKGVLNPDDAVRLEGMGVDAIWVSNHAGRQFDAALSSIECLPAIRDAVTCPIIIDSGFEGGLDVLRAMALGADFVMFGRAFHYALAALGAKGPAHLIDILRKDMEANMGQMGTKTLADCRGRAFWDPRSE</sequence>
<keyword evidence="3 7" id="KW-0288">FMN</keyword>
<feature type="binding site" evidence="7">
    <location>
        <begin position="91"/>
        <end position="93"/>
    </location>
    <ligand>
        <name>FMN</name>
        <dbReference type="ChEBI" id="CHEBI:58210"/>
    </ligand>
</feature>
<evidence type="ECO:0000256" key="2">
    <source>
        <dbReference type="ARBA" id="ARBA00022630"/>
    </source>
</evidence>
<dbReference type="PANTHER" id="PTHR10578">
    <property type="entry name" value="S -2-HYDROXY-ACID OXIDASE-RELATED"/>
    <property type="match status" value="1"/>
</dbReference>
<dbReference type="GO" id="GO:0005886">
    <property type="term" value="C:plasma membrane"/>
    <property type="evidence" value="ECO:0007669"/>
    <property type="project" value="TreeGrafter"/>
</dbReference>
<feature type="binding site" evidence="7">
    <location>
        <position position="38"/>
    </location>
    <ligand>
        <name>glyoxylate</name>
        <dbReference type="ChEBI" id="CHEBI:36655"/>
    </ligand>
</feature>
<dbReference type="InterPro" id="IPR037396">
    <property type="entry name" value="FMN_HAD"/>
</dbReference>
<gene>
    <name evidence="9" type="primary">lldD_2</name>
    <name evidence="9" type="ORF">PRI8871_03870</name>
</gene>
<dbReference type="PROSITE" id="PS51349">
    <property type="entry name" value="FMN_HYDROXY_ACID_DH_2"/>
    <property type="match status" value="1"/>
</dbReference>
<evidence type="ECO:0000256" key="7">
    <source>
        <dbReference type="PIRSR" id="PIRSR000138-2"/>
    </source>
</evidence>
<evidence type="ECO:0000259" key="8">
    <source>
        <dbReference type="PROSITE" id="PS51349"/>
    </source>
</evidence>
<feature type="binding site" evidence="7">
    <location>
        <position position="143"/>
    </location>
    <ligand>
        <name>glyoxylate</name>
        <dbReference type="ChEBI" id="CHEBI:36655"/>
    </ligand>
</feature>
<name>A0A2R8B190_9RHOB</name>
<comment type="similarity">
    <text evidence="5">Belongs to the FMN-dependent alpha-hydroxy acid dehydrogenase family.</text>
</comment>
<dbReference type="CDD" id="cd02809">
    <property type="entry name" value="alpha_hydroxyacid_oxid_FMN"/>
    <property type="match status" value="1"/>
</dbReference>
<protein>
    <submittedName>
        <fullName evidence="9">L-lactate dehydrogenase</fullName>
        <ecNumber evidence="9">1.1.-.-</ecNumber>
    </submittedName>
</protein>
<dbReference type="Gene3D" id="3.20.20.70">
    <property type="entry name" value="Aldolase class I"/>
    <property type="match status" value="1"/>
</dbReference>
<proteinExistence type="inferred from homology"/>
<feature type="domain" description="FMN hydroxy acid dehydrogenase" evidence="8">
    <location>
        <begin position="12"/>
        <end position="391"/>
    </location>
</feature>
<dbReference type="EMBL" id="OMOJ01000020">
    <property type="protein sequence ID" value="SPF82042.1"/>
    <property type="molecule type" value="Genomic_DNA"/>
</dbReference>
<dbReference type="InterPro" id="IPR000262">
    <property type="entry name" value="FMN-dep_DH"/>
</dbReference>
<feature type="binding site" evidence="7">
    <location>
        <position position="291"/>
    </location>
    <ligand>
        <name>glyoxylate</name>
        <dbReference type="ChEBI" id="CHEBI:36655"/>
    </ligand>
</feature>
<evidence type="ECO:0000313" key="9">
    <source>
        <dbReference type="EMBL" id="SPF82042.1"/>
    </source>
</evidence>
<reference evidence="10" key="1">
    <citation type="submission" date="2018-03" db="EMBL/GenBank/DDBJ databases">
        <authorList>
            <person name="Rodrigo-Torres L."/>
            <person name="Arahal R. D."/>
            <person name="Lucena T."/>
        </authorList>
    </citation>
    <scope>NUCLEOTIDE SEQUENCE [LARGE SCALE GENOMIC DNA]</scope>
    <source>
        <strain evidence="10">CECT 8871</strain>
    </source>
</reference>
<evidence type="ECO:0000256" key="6">
    <source>
        <dbReference type="PIRSR" id="PIRSR000138-1"/>
    </source>
</evidence>
<evidence type="ECO:0000256" key="3">
    <source>
        <dbReference type="ARBA" id="ARBA00022643"/>
    </source>
</evidence>
<feature type="binding site" evidence="7">
    <location>
        <position position="169"/>
    </location>
    <ligand>
        <name>FMN</name>
        <dbReference type="ChEBI" id="CHEBI:58210"/>
    </ligand>
</feature>
<accession>A0A2R8B190</accession>
<evidence type="ECO:0000313" key="10">
    <source>
        <dbReference type="Proteomes" id="UP000244904"/>
    </source>
</evidence>
<keyword evidence="2 7" id="KW-0285">Flavoprotein</keyword>
<dbReference type="InterPro" id="IPR012133">
    <property type="entry name" value="Alpha-hydoxy_acid_DH_FMN"/>
</dbReference>
<feature type="active site" description="Proton acceptor" evidence="6">
    <location>
        <position position="288"/>
    </location>
</feature>
<comment type="cofactor">
    <cofactor evidence="1">
        <name>FMN</name>
        <dbReference type="ChEBI" id="CHEBI:58210"/>
    </cofactor>
</comment>
<feature type="binding site" evidence="7">
    <location>
        <begin position="340"/>
        <end position="341"/>
    </location>
    <ligand>
        <name>FMN</name>
        <dbReference type="ChEBI" id="CHEBI:58210"/>
    </ligand>
</feature>
<dbReference type="PANTHER" id="PTHR10578:SF107">
    <property type="entry name" value="2-HYDROXYACID OXIDASE 1"/>
    <property type="match status" value="1"/>
</dbReference>
<dbReference type="SUPFAM" id="SSF51395">
    <property type="entry name" value="FMN-linked oxidoreductases"/>
    <property type="match status" value="1"/>
</dbReference>
<dbReference type="GO" id="GO:0004459">
    <property type="term" value="F:L-lactate dehydrogenase (NAD+) activity"/>
    <property type="evidence" value="ECO:0007669"/>
    <property type="project" value="TreeGrafter"/>
</dbReference>
<dbReference type="EC" id="1.1.-.-" evidence="9"/>
<dbReference type="AlphaFoldDB" id="A0A2R8B190"/>
<evidence type="ECO:0000256" key="5">
    <source>
        <dbReference type="ARBA" id="ARBA00024042"/>
    </source>
</evidence>
<evidence type="ECO:0000256" key="1">
    <source>
        <dbReference type="ARBA" id="ARBA00001917"/>
    </source>
</evidence>
<feature type="binding site" evidence="7">
    <location>
        <position position="178"/>
    </location>
    <ligand>
        <name>glyoxylate</name>
        <dbReference type="ChEBI" id="CHEBI:36655"/>
    </ligand>
</feature>
<dbReference type="PIRSF" id="PIRSF000138">
    <property type="entry name" value="Al-hdrx_acd_dh"/>
    <property type="match status" value="1"/>
</dbReference>
<keyword evidence="10" id="KW-1185">Reference proteome</keyword>
<keyword evidence="4 9" id="KW-0560">Oxidoreductase</keyword>
<dbReference type="InterPro" id="IPR013785">
    <property type="entry name" value="Aldolase_TIM"/>
</dbReference>
<dbReference type="Pfam" id="PF01070">
    <property type="entry name" value="FMN_dh"/>
    <property type="match status" value="1"/>
</dbReference>
<feature type="binding site" evidence="7">
    <location>
        <position position="286"/>
    </location>
    <ligand>
        <name>FMN</name>
        <dbReference type="ChEBI" id="CHEBI:58210"/>
    </ligand>
</feature>
<dbReference type="GO" id="GO:0009060">
    <property type="term" value="P:aerobic respiration"/>
    <property type="evidence" value="ECO:0007669"/>
    <property type="project" value="TreeGrafter"/>
</dbReference>
<dbReference type="Proteomes" id="UP000244904">
    <property type="component" value="Unassembled WGS sequence"/>
</dbReference>
<dbReference type="GO" id="GO:0010181">
    <property type="term" value="F:FMN binding"/>
    <property type="evidence" value="ECO:0007669"/>
    <property type="project" value="InterPro"/>
</dbReference>
<evidence type="ECO:0000256" key="4">
    <source>
        <dbReference type="ARBA" id="ARBA00023002"/>
    </source>
</evidence>
<feature type="binding site" evidence="7">
    <location>
        <position position="120"/>
    </location>
    <ligand>
        <name>FMN</name>
        <dbReference type="ChEBI" id="CHEBI:58210"/>
    </ligand>
</feature>
<feature type="binding site" evidence="7">
    <location>
        <position position="141"/>
    </location>
    <ligand>
        <name>FMN</name>
        <dbReference type="ChEBI" id="CHEBI:58210"/>
    </ligand>
</feature>
<organism evidence="9 10">
    <name type="scientific">Pseudoprimorskyibacter insulae</name>
    <dbReference type="NCBI Taxonomy" id="1695997"/>
    <lineage>
        <taxon>Bacteria</taxon>
        <taxon>Pseudomonadati</taxon>
        <taxon>Pseudomonadota</taxon>
        <taxon>Alphaproteobacteria</taxon>
        <taxon>Rhodobacterales</taxon>
        <taxon>Paracoccaceae</taxon>
        <taxon>Pseudoprimorskyibacter</taxon>
    </lineage>
</organism>
<feature type="binding site" evidence="7">
    <location>
        <position position="288"/>
    </location>
    <ligand>
        <name>glyoxylate</name>
        <dbReference type="ChEBI" id="CHEBI:36655"/>
    </ligand>
</feature>